<organism evidence="1 2">
    <name type="scientific">Vibrio ichthyoenteri ATCC 700023</name>
    <dbReference type="NCBI Taxonomy" id="870968"/>
    <lineage>
        <taxon>Bacteria</taxon>
        <taxon>Pseudomonadati</taxon>
        <taxon>Pseudomonadota</taxon>
        <taxon>Gammaproteobacteria</taxon>
        <taxon>Vibrionales</taxon>
        <taxon>Vibrionaceae</taxon>
        <taxon>Vibrio</taxon>
    </lineage>
</organism>
<reference evidence="1 2" key="1">
    <citation type="journal article" date="2012" name="Int. J. Syst. Evol. Microbiol.">
        <title>Vibrio caribbeanicus sp. nov., isolated from the marine sponge Scleritoderma cyanea.</title>
        <authorList>
            <person name="Hoffmann M."/>
            <person name="Monday S.R."/>
            <person name="Allard M.W."/>
            <person name="Strain E.A."/>
            <person name="Whittaker P."/>
            <person name="Naum M."/>
            <person name="McCarthy P.J."/>
            <person name="Lopez J.V."/>
            <person name="Fischer M."/>
            <person name="Brown E.W."/>
        </authorList>
    </citation>
    <scope>NUCLEOTIDE SEQUENCE [LARGE SCALE GENOMIC DNA]</scope>
    <source>
        <strain evidence="1 2">ATCC 700023</strain>
    </source>
</reference>
<dbReference type="Proteomes" id="UP000004605">
    <property type="component" value="Unassembled WGS sequence"/>
</dbReference>
<evidence type="ECO:0008006" key="3">
    <source>
        <dbReference type="Google" id="ProtNLM"/>
    </source>
</evidence>
<comment type="caution">
    <text evidence="1">The sequence shown here is derived from an EMBL/GenBank/DDBJ whole genome shotgun (WGS) entry which is preliminary data.</text>
</comment>
<dbReference type="AlphaFoldDB" id="F9S151"/>
<dbReference type="EMBL" id="AFWF01000095">
    <property type="protein sequence ID" value="EGU42411.1"/>
    <property type="molecule type" value="Genomic_DNA"/>
</dbReference>
<accession>F9S151</accession>
<gene>
    <name evidence="1" type="ORF">VII00023_00545</name>
</gene>
<keyword evidence="2" id="KW-1185">Reference proteome</keyword>
<proteinExistence type="predicted"/>
<sequence length="65" mass="7324">MGFSEAQSEGKPVTNDYLDTKLFLIKEQLTLEIEKTRSDTIKWDAGLLIAQGVLIATFVKLFSLF</sequence>
<evidence type="ECO:0000313" key="1">
    <source>
        <dbReference type="EMBL" id="EGU42411.1"/>
    </source>
</evidence>
<protein>
    <recommendedName>
        <fullName evidence="3">DUF1640 domain-containing protein</fullName>
    </recommendedName>
</protein>
<evidence type="ECO:0000313" key="2">
    <source>
        <dbReference type="Proteomes" id="UP000004605"/>
    </source>
</evidence>
<name>F9S151_9VIBR</name>